<organism evidence="2 3">
    <name type="scientific">Gelidibacter sediminis</name>
    <dbReference type="NCBI Taxonomy" id="1608710"/>
    <lineage>
        <taxon>Bacteria</taxon>
        <taxon>Pseudomonadati</taxon>
        <taxon>Bacteroidota</taxon>
        <taxon>Flavobacteriia</taxon>
        <taxon>Flavobacteriales</taxon>
        <taxon>Flavobacteriaceae</taxon>
        <taxon>Gelidibacter</taxon>
    </lineage>
</organism>
<keyword evidence="3" id="KW-1185">Reference proteome</keyword>
<accession>A0A4R7Q7K2</accession>
<protein>
    <submittedName>
        <fullName evidence="2">Uncharacterized protein</fullName>
    </submittedName>
</protein>
<comment type="caution">
    <text evidence="2">The sequence shown here is derived from an EMBL/GenBank/DDBJ whole genome shotgun (WGS) entry which is preliminary data.</text>
</comment>
<keyword evidence="1" id="KW-1133">Transmembrane helix</keyword>
<dbReference type="Proteomes" id="UP000294689">
    <property type="component" value="Unassembled WGS sequence"/>
</dbReference>
<dbReference type="AlphaFoldDB" id="A0A4R7Q7K2"/>
<evidence type="ECO:0000313" key="3">
    <source>
        <dbReference type="Proteomes" id="UP000294689"/>
    </source>
</evidence>
<dbReference type="EMBL" id="SOBW01000007">
    <property type="protein sequence ID" value="TDU42952.1"/>
    <property type="molecule type" value="Genomic_DNA"/>
</dbReference>
<evidence type="ECO:0000256" key="1">
    <source>
        <dbReference type="SAM" id="Phobius"/>
    </source>
</evidence>
<sequence>MDVNAIVFWFSGFVAICVAIWAILVIRAYDKSDGH</sequence>
<reference evidence="2 3" key="1">
    <citation type="submission" date="2019-03" db="EMBL/GenBank/DDBJ databases">
        <title>Genomic Encyclopedia of Archaeal and Bacterial Type Strains, Phase II (KMG-II): from individual species to whole genera.</title>
        <authorList>
            <person name="Goeker M."/>
        </authorList>
    </citation>
    <scope>NUCLEOTIDE SEQUENCE [LARGE SCALE GENOMIC DNA]</scope>
    <source>
        <strain evidence="2 3">DSM 28135</strain>
    </source>
</reference>
<keyword evidence="1" id="KW-0812">Transmembrane</keyword>
<gene>
    <name evidence="2" type="ORF">BXY82_0356</name>
</gene>
<keyword evidence="1" id="KW-0472">Membrane</keyword>
<name>A0A4R7Q7K2_9FLAO</name>
<proteinExistence type="predicted"/>
<feature type="transmembrane region" description="Helical" evidence="1">
    <location>
        <begin position="6"/>
        <end position="29"/>
    </location>
</feature>
<evidence type="ECO:0000313" key="2">
    <source>
        <dbReference type="EMBL" id="TDU42952.1"/>
    </source>
</evidence>